<dbReference type="Pfam" id="PF07687">
    <property type="entry name" value="M20_dimer"/>
    <property type="match status" value="1"/>
</dbReference>
<dbReference type="GO" id="GO:0071713">
    <property type="term" value="F:para-aminobenzoyl-glutamate hydrolase activity"/>
    <property type="evidence" value="ECO:0007669"/>
    <property type="project" value="TreeGrafter"/>
</dbReference>
<feature type="domain" description="Peptidase M20 dimerisation" evidence="2">
    <location>
        <begin position="250"/>
        <end position="341"/>
    </location>
</feature>
<organism evidence="3 4">
    <name type="scientific">Peptidiphaga gingivicola</name>
    <dbReference type="NCBI Taxonomy" id="2741497"/>
    <lineage>
        <taxon>Bacteria</taxon>
        <taxon>Bacillati</taxon>
        <taxon>Actinomycetota</taxon>
        <taxon>Actinomycetes</taxon>
        <taxon>Actinomycetales</taxon>
        <taxon>Actinomycetaceae</taxon>
        <taxon>Peptidiphaga</taxon>
    </lineage>
</organism>
<dbReference type="InterPro" id="IPR052030">
    <property type="entry name" value="Peptidase_M20/M20A_hydrolases"/>
</dbReference>
<dbReference type="NCBIfam" id="TIGR01891">
    <property type="entry name" value="amidohydrolases"/>
    <property type="match status" value="1"/>
</dbReference>
<accession>A0A179B544</accession>
<keyword evidence="4" id="KW-1185">Reference proteome</keyword>
<dbReference type="GO" id="GO:0046657">
    <property type="term" value="P:folic acid catabolic process"/>
    <property type="evidence" value="ECO:0007669"/>
    <property type="project" value="TreeGrafter"/>
</dbReference>
<feature type="region of interest" description="Disordered" evidence="1">
    <location>
        <begin position="20"/>
        <end position="41"/>
    </location>
</feature>
<dbReference type="Gene3D" id="3.40.630.10">
    <property type="entry name" value="Zn peptidases"/>
    <property type="match status" value="2"/>
</dbReference>
<evidence type="ECO:0000256" key="1">
    <source>
        <dbReference type="SAM" id="MobiDB-lite"/>
    </source>
</evidence>
<dbReference type="InterPro" id="IPR036264">
    <property type="entry name" value="Bact_exopeptidase_dim_dom"/>
</dbReference>
<evidence type="ECO:0000313" key="3">
    <source>
        <dbReference type="EMBL" id="OAP86164.1"/>
    </source>
</evidence>
<dbReference type="Gene3D" id="3.30.70.360">
    <property type="match status" value="1"/>
</dbReference>
<dbReference type="PANTHER" id="PTHR30575">
    <property type="entry name" value="PEPTIDASE M20"/>
    <property type="match status" value="1"/>
</dbReference>
<dbReference type="FunFam" id="3.30.70.360:FF:000004">
    <property type="entry name" value="Peptidase M20 domain-containing protein 2"/>
    <property type="match status" value="1"/>
</dbReference>
<dbReference type="EMBL" id="LVZK01000001">
    <property type="protein sequence ID" value="OAP86164.1"/>
    <property type="molecule type" value="Genomic_DNA"/>
</dbReference>
<dbReference type="RefSeq" id="WP_064231030.1">
    <property type="nucleotide sequence ID" value="NZ_LVZK01000001.1"/>
</dbReference>
<dbReference type="SUPFAM" id="SSF55031">
    <property type="entry name" value="Bacterial exopeptidase dimerisation domain"/>
    <property type="match status" value="1"/>
</dbReference>
<dbReference type="Proteomes" id="UP000078368">
    <property type="component" value="Unassembled WGS sequence"/>
</dbReference>
<dbReference type="InterPro" id="IPR002933">
    <property type="entry name" value="Peptidase_M20"/>
</dbReference>
<dbReference type="PANTHER" id="PTHR30575:SF3">
    <property type="entry name" value="PEPTIDASE M20 DIMERISATION DOMAIN-CONTAINING PROTEIN"/>
    <property type="match status" value="1"/>
</dbReference>
<evidence type="ECO:0000313" key="4">
    <source>
        <dbReference type="Proteomes" id="UP000078368"/>
    </source>
</evidence>
<comment type="caution">
    <text evidence="3">The sequence shown here is derived from an EMBL/GenBank/DDBJ whole genome shotgun (WGS) entry which is preliminary data.</text>
</comment>
<dbReference type="GO" id="GO:0016805">
    <property type="term" value="F:dipeptidase activity"/>
    <property type="evidence" value="ECO:0007669"/>
    <property type="project" value="TreeGrafter"/>
</dbReference>
<sequence length="484" mass="50474">MRDLSKPTVPSDAIQRRFAEETQARKAAAGPAASLADGEGSPAELREALAAAVEGLAGEIVTLSHAVHDNPEVGYEERFAVSAVADLLRAHGIEPEVGVYGMETALRAEFTGAAGNANSTGNADSAGNANSTGAAGNANSTGSAGNADSPAPAIAILAEYDALPGIGHGCGHNVMAGNSVGAFLALHELERRRPGSVPGRVVLQTTPAEECSTAKEVLAVRGMLDGIDAAVQTHSYSYDLTHQTWLGVRRIRAIFTGVPAHAASQPFMGRNALDAATLALTGFGLLRQQILPMDRLHAIVVDGGDVPNIVPERTEISLLARSKYPETLKDLVARVEDVLRGAALMTGTGLEIVTSETTNEMPVRTNGPLTRAWVRSQRERGRDPLPAGVVTETIAAGTDFGNVSVRIPGIHPLIKVADSDVALHTREMAAAAGSPSGDAAATDGAYGLASVALDYLHDAEFRAAVRRDFEEAGGVIDVEHFWDE</sequence>
<gene>
    <name evidence="3" type="ORF">A4H34_03035</name>
</gene>
<reference evidence="3 4" key="1">
    <citation type="submission" date="2016-04" db="EMBL/GenBank/DDBJ databases">
        <title>Peptidophaga gingivicola gen. nov., sp. nov., isolated from human subgingival plaque.</title>
        <authorList>
            <person name="Beall C.J."/>
            <person name="Mokrzan E.M."/>
            <person name="Griffen A.L."/>
            <person name="Leys E.J."/>
        </authorList>
    </citation>
    <scope>NUCLEOTIDE SEQUENCE [LARGE SCALE GENOMIC DNA]</scope>
    <source>
        <strain evidence="3 4">BA112</strain>
    </source>
</reference>
<dbReference type="Pfam" id="PF01546">
    <property type="entry name" value="Peptidase_M20"/>
    <property type="match status" value="1"/>
</dbReference>
<dbReference type="InterPro" id="IPR017439">
    <property type="entry name" value="Amidohydrolase"/>
</dbReference>
<dbReference type="OrthoDB" id="9781032at2"/>
<proteinExistence type="predicted"/>
<dbReference type="STRING" id="1823756.A4H34_03035"/>
<dbReference type="SUPFAM" id="SSF53187">
    <property type="entry name" value="Zn-dependent exopeptidases"/>
    <property type="match status" value="1"/>
</dbReference>
<name>A0A179B544_9ACTO</name>
<evidence type="ECO:0000259" key="2">
    <source>
        <dbReference type="Pfam" id="PF07687"/>
    </source>
</evidence>
<dbReference type="InterPro" id="IPR011650">
    <property type="entry name" value="Peptidase_M20_dimer"/>
</dbReference>
<protein>
    <submittedName>
        <fullName evidence="3">Peptidase M20</fullName>
    </submittedName>
</protein>
<dbReference type="GO" id="GO:0005737">
    <property type="term" value="C:cytoplasm"/>
    <property type="evidence" value="ECO:0007669"/>
    <property type="project" value="TreeGrafter"/>
</dbReference>
<dbReference type="AlphaFoldDB" id="A0A179B544"/>
<feature type="compositionally biased region" description="Low complexity" evidence="1">
    <location>
        <begin position="25"/>
        <end position="36"/>
    </location>
</feature>